<organism evidence="1 2">
    <name type="scientific">Rohdeia mirabilis</name>
    <dbReference type="NCBI Taxonomy" id="2528008"/>
    <lineage>
        <taxon>Bacteria</taxon>
        <taxon>Pseudomonadati</taxon>
        <taxon>Planctomycetota</taxon>
        <taxon>Planctomycetia</taxon>
        <taxon>Planctomycetia incertae sedis</taxon>
        <taxon>Rohdeia</taxon>
    </lineage>
</organism>
<evidence type="ECO:0000313" key="1">
    <source>
        <dbReference type="EMBL" id="QDU82989.1"/>
    </source>
</evidence>
<dbReference type="AlphaFoldDB" id="A0A518CUT4"/>
<gene>
    <name evidence="1" type="ORF">Pla163_00840</name>
</gene>
<accession>A0A518CUT4</accession>
<proteinExistence type="predicted"/>
<dbReference type="EMBL" id="CP036290">
    <property type="protein sequence ID" value="QDU82989.1"/>
    <property type="molecule type" value="Genomic_DNA"/>
</dbReference>
<name>A0A518CUT4_9BACT</name>
<dbReference type="Proteomes" id="UP000319342">
    <property type="component" value="Chromosome"/>
</dbReference>
<dbReference type="RefSeq" id="WP_145181880.1">
    <property type="nucleotide sequence ID" value="NZ_CP036290.1"/>
</dbReference>
<reference evidence="1 2" key="1">
    <citation type="submission" date="2019-02" db="EMBL/GenBank/DDBJ databases">
        <title>Deep-cultivation of Planctomycetes and their phenomic and genomic characterization uncovers novel biology.</title>
        <authorList>
            <person name="Wiegand S."/>
            <person name="Jogler M."/>
            <person name="Boedeker C."/>
            <person name="Pinto D."/>
            <person name="Vollmers J."/>
            <person name="Rivas-Marin E."/>
            <person name="Kohn T."/>
            <person name="Peeters S.H."/>
            <person name="Heuer A."/>
            <person name="Rast P."/>
            <person name="Oberbeckmann S."/>
            <person name="Bunk B."/>
            <person name="Jeske O."/>
            <person name="Meyerdierks A."/>
            <person name="Storesund J.E."/>
            <person name="Kallscheuer N."/>
            <person name="Luecker S."/>
            <person name="Lage O.M."/>
            <person name="Pohl T."/>
            <person name="Merkel B.J."/>
            <person name="Hornburger P."/>
            <person name="Mueller R.-W."/>
            <person name="Bruemmer F."/>
            <person name="Labrenz M."/>
            <person name="Spormann A.M."/>
            <person name="Op den Camp H."/>
            <person name="Overmann J."/>
            <person name="Amann R."/>
            <person name="Jetten M.S.M."/>
            <person name="Mascher T."/>
            <person name="Medema M.H."/>
            <person name="Devos D.P."/>
            <person name="Kaster A.-K."/>
            <person name="Ovreas L."/>
            <person name="Rohde M."/>
            <person name="Galperin M.Y."/>
            <person name="Jogler C."/>
        </authorList>
    </citation>
    <scope>NUCLEOTIDE SEQUENCE [LARGE SCALE GENOMIC DNA]</scope>
    <source>
        <strain evidence="1 2">Pla163</strain>
    </source>
</reference>
<protein>
    <submittedName>
        <fullName evidence="1">Uncharacterized protein</fullName>
    </submittedName>
</protein>
<evidence type="ECO:0000313" key="2">
    <source>
        <dbReference type="Proteomes" id="UP000319342"/>
    </source>
</evidence>
<keyword evidence="2" id="KW-1185">Reference proteome</keyword>
<sequence length="139" mass="15482">MPHQSELELERIVRRLLPILWPAGFEFELSELGVNSGGSFAAGFFSRPPIRIGLIVRGARLGMPNYVLGSGVSMKSHCDLVRVLRCENEPLLKWDEDNWRLVGEDGQDVVEALAWDLSNIILPAIDAGEGPFREADLVR</sequence>